<reference evidence="8 9" key="1">
    <citation type="submission" date="2017-12" db="EMBL/GenBank/DDBJ databases">
        <title>Genomics of Macrococcus caseolyticus.</title>
        <authorList>
            <person name="MacFadyen A.C."/>
            <person name="Paterson G.K."/>
        </authorList>
    </citation>
    <scope>NUCLEOTIDE SEQUENCE [LARGE SCALE GENOMIC DNA]</scope>
    <source>
        <strain evidence="8 9">5788_EF188</strain>
    </source>
</reference>
<keyword evidence="3 6" id="KW-1133">Transmembrane helix</keyword>
<keyword evidence="2 6" id="KW-0812">Transmembrane</keyword>
<feature type="transmembrane region" description="Helical" evidence="6">
    <location>
        <begin position="858"/>
        <end position="878"/>
    </location>
</feature>
<feature type="transmembrane region" description="Helical" evidence="6">
    <location>
        <begin position="830"/>
        <end position="851"/>
    </location>
</feature>
<dbReference type="PANTHER" id="PTHR43077">
    <property type="entry name" value="TRANSPORT PERMEASE YVFS-RELATED"/>
    <property type="match status" value="1"/>
</dbReference>
<evidence type="ECO:0000259" key="7">
    <source>
        <dbReference type="Pfam" id="PF12698"/>
    </source>
</evidence>
<evidence type="ECO:0000313" key="9">
    <source>
        <dbReference type="Proteomes" id="UP000233482"/>
    </source>
</evidence>
<dbReference type="InterPro" id="IPR051328">
    <property type="entry name" value="T7SS_ABC-Transporter"/>
</dbReference>
<protein>
    <submittedName>
        <fullName evidence="8">YhgE/Pip domain-containing protein</fullName>
    </submittedName>
</protein>
<dbReference type="InterPro" id="IPR013525">
    <property type="entry name" value="ABC2_TM"/>
</dbReference>
<proteinExistence type="predicted"/>
<accession>A0A855GYG1</accession>
<feature type="transmembrane region" description="Helical" evidence="6">
    <location>
        <begin position="21"/>
        <end position="38"/>
    </location>
</feature>
<feature type="compositionally biased region" description="Basic and acidic residues" evidence="5">
    <location>
        <begin position="347"/>
        <end position="356"/>
    </location>
</feature>
<dbReference type="RefSeq" id="WP_101144108.1">
    <property type="nucleotide sequence ID" value="NZ_CP073801.1"/>
</dbReference>
<dbReference type="GO" id="GO:0016020">
    <property type="term" value="C:membrane"/>
    <property type="evidence" value="ECO:0007669"/>
    <property type="project" value="UniProtKB-SubCell"/>
</dbReference>
<dbReference type="Pfam" id="PF12698">
    <property type="entry name" value="ABC2_membrane_3"/>
    <property type="match status" value="2"/>
</dbReference>
<evidence type="ECO:0000313" key="8">
    <source>
        <dbReference type="EMBL" id="PKE27002.1"/>
    </source>
</evidence>
<feature type="domain" description="ABC-2 type transporter transmembrane" evidence="7">
    <location>
        <begin position="684"/>
        <end position="930"/>
    </location>
</feature>
<feature type="compositionally biased region" description="Polar residues" evidence="5">
    <location>
        <begin position="370"/>
        <end position="387"/>
    </location>
</feature>
<evidence type="ECO:0000256" key="3">
    <source>
        <dbReference type="ARBA" id="ARBA00022989"/>
    </source>
</evidence>
<organism evidence="8 9">
    <name type="scientific">Macrococcoides caseolyticum</name>
    <dbReference type="NCBI Taxonomy" id="69966"/>
    <lineage>
        <taxon>Bacteria</taxon>
        <taxon>Bacillati</taxon>
        <taxon>Bacillota</taxon>
        <taxon>Bacilli</taxon>
        <taxon>Bacillales</taxon>
        <taxon>Staphylococcaceae</taxon>
        <taxon>Macrococcoides</taxon>
    </lineage>
</organism>
<dbReference type="NCBIfam" id="TIGR03062">
    <property type="entry name" value="pip_yhgE_Cterm"/>
    <property type="match status" value="1"/>
</dbReference>
<sequence>MKNAFQLFLHDLKNIKRTPSFIILLLGLSILPSFYAWFNLKSSWDPYSNTEYLKVAVINHDTGSEIQGKKVNVGNQLVTNLKDNKKFGWVFTDDLKEANKQLEYGNYYAIIHIPKHFSEDVTSILRKKPKRAHIDYKVNQKINAIAPKMTNAGATAITQSLNEKFVDSATKALLDESNRVGIKIQDKLPLYHKIENSVYEAEKAIPEMEKFKKTVNKIDSHQGDITKYADEFYQLSQFEGKINDGAGKLIKANEHAADINAAGQMIININNNMPQIENALQKANTIEQKFPQINDAVAKGIQATSTAQSAITGAQGAMPGVHEKINNAQNITEGAQNATTDAERLLENGTETKNKNSTETSLPSDEDPSSEQASSENATTEQPSSDNNTKKKVNQTEALKKPDLLPAKKALNDGLLAISELTKEEAAATQDTINQLDELSKQNPGSSEVLAKNIEVYKHNLEQSIAYYNEVIKLMNQAQKLGLGDTSKINAQLNQSIDALTKLNTSLDTTLSGARGNGKVNFDNSAIQSALKALSSLEAFASADMKQILTDGLATIDSNLDTIAGKLSNASQFANDVDRILADAVQITSNAHQTLLTINAELPALEQKFSRINQTAQANFPTFKSKVGEASNFVQSELPSVLGDLNRLSNFAANDLPSVMAKYNEASKLLQNNLPGAQDKIHELAVFSNEKLPGIEKEIKQAADKFRELDKNDTFNKLIKLLRNDLEDQSDYFAEPIQLDETQVFPIPNYGSASAPFYTALALWVGALLSGNLLTTELKDKSLIGRFSLREIYLGRMILFLLLSVAQSTIVVLGNLFILDAYAKHPVYNVLFAILVGLAFTIMVYTLVSLLGNIGKAIAIVIMVLQIAGGGGTFPIQVTPKFFQTIHPFLPFTYAVDLLREAVGGIVPEIAFSKLGMLYLIAALTFAFGLALKPKFEPIKKGFYARSKASNLVE</sequence>
<dbReference type="InterPro" id="IPR017501">
    <property type="entry name" value="Phage_infect_YhgE_C"/>
</dbReference>
<keyword evidence="4 6" id="KW-0472">Membrane</keyword>
<dbReference type="AlphaFoldDB" id="A0A855GYG1"/>
<dbReference type="EMBL" id="PIXC01000003">
    <property type="protein sequence ID" value="PKE27002.1"/>
    <property type="molecule type" value="Genomic_DNA"/>
</dbReference>
<evidence type="ECO:0000256" key="4">
    <source>
        <dbReference type="ARBA" id="ARBA00023136"/>
    </source>
</evidence>
<feature type="domain" description="ABC-2 type transporter transmembrane" evidence="7">
    <location>
        <begin position="21"/>
        <end position="180"/>
    </location>
</feature>
<evidence type="ECO:0000256" key="1">
    <source>
        <dbReference type="ARBA" id="ARBA00004141"/>
    </source>
</evidence>
<feature type="transmembrane region" description="Helical" evidence="6">
    <location>
        <begin position="797"/>
        <end position="818"/>
    </location>
</feature>
<gene>
    <name evidence="8" type="ORF">CW686_02180</name>
</gene>
<dbReference type="Gene3D" id="3.40.1710.10">
    <property type="entry name" value="abc type-2 transporter like domain"/>
    <property type="match status" value="1"/>
</dbReference>
<feature type="transmembrane region" description="Helical" evidence="6">
    <location>
        <begin position="755"/>
        <end position="776"/>
    </location>
</feature>
<dbReference type="GO" id="GO:0140359">
    <property type="term" value="F:ABC-type transporter activity"/>
    <property type="evidence" value="ECO:0007669"/>
    <property type="project" value="InterPro"/>
</dbReference>
<feature type="region of interest" description="Disordered" evidence="5">
    <location>
        <begin position="347"/>
        <end position="405"/>
    </location>
</feature>
<dbReference type="InterPro" id="IPR017500">
    <property type="entry name" value="Phage_infect_YhgE_N"/>
</dbReference>
<evidence type="ECO:0000256" key="6">
    <source>
        <dbReference type="SAM" id="Phobius"/>
    </source>
</evidence>
<evidence type="ECO:0000256" key="2">
    <source>
        <dbReference type="ARBA" id="ARBA00022692"/>
    </source>
</evidence>
<dbReference type="PANTHER" id="PTHR43077:SF10">
    <property type="entry name" value="TRANSPORT PERMEASE PROTEIN"/>
    <property type="match status" value="1"/>
</dbReference>
<evidence type="ECO:0000256" key="5">
    <source>
        <dbReference type="SAM" id="MobiDB-lite"/>
    </source>
</evidence>
<dbReference type="Proteomes" id="UP000233482">
    <property type="component" value="Unassembled WGS sequence"/>
</dbReference>
<name>A0A855GYG1_9STAP</name>
<comment type="subcellular location">
    <subcellularLocation>
        <location evidence="1">Membrane</location>
        <topology evidence="1">Multi-pass membrane protein</topology>
    </subcellularLocation>
</comment>
<dbReference type="NCBIfam" id="TIGR03061">
    <property type="entry name" value="pip_yhgE_Nterm"/>
    <property type="match status" value="1"/>
</dbReference>
<feature type="transmembrane region" description="Helical" evidence="6">
    <location>
        <begin position="910"/>
        <end position="932"/>
    </location>
</feature>
<comment type="caution">
    <text evidence="8">The sequence shown here is derived from an EMBL/GenBank/DDBJ whole genome shotgun (WGS) entry which is preliminary data.</text>
</comment>